<sequence>MGPRKAGDPPQYSSTPPRLPDPGNLRMKLQVELEVTAAGFCETAAEFRELHKSMASMATEQTSFQSEILNELRQLRLGRAAQVIEPSVLQINSQSTSPVPIISPSVTQPISQVLQFETMDSYGPQQQQYMRPPPPPPPLPAISVPYHYQQQGAWYLNQYRYHSSESPSPPPPHYAHHYNP</sequence>
<dbReference type="Proteomes" id="UP000238479">
    <property type="component" value="Chromosome 5"/>
</dbReference>
<feature type="region of interest" description="Disordered" evidence="1">
    <location>
        <begin position="159"/>
        <end position="180"/>
    </location>
</feature>
<evidence type="ECO:0000313" key="2">
    <source>
        <dbReference type="EMBL" id="PRQ35676.1"/>
    </source>
</evidence>
<gene>
    <name evidence="2" type="ORF">RchiOBHm_Chr5g0082561</name>
</gene>
<name>A0A2P6QNC4_ROSCH</name>
<proteinExistence type="predicted"/>
<evidence type="ECO:0000313" key="3">
    <source>
        <dbReference type="Proteomes" id="UP000238479"/>
    </source>
</evidence>
<evidence type="ECO:0000256" key="1">
    <source>
        <dbReference type="SAM" id="MobiDB-lite"/>
    </source>
</evidence>
<accession>A0A2P6QNC4</accession>
<dbReference type="AlphaFoldDB" id="A0A2P6QNC4"/>
<reference evidence="2 3" key="1">
    <citation type="journal article" date="2018" name="Nat. Genet.">
        <title>The Rosa genome provides new insights in the design of modern roses.</title>
        <authorList>
            <person name="Bendahmane M."/>
        </authorList>
    </citation>
    <scope>NUCLEOTIDE SEQUENCE [LARGE SCALE GENOMIC DNA]</scope>
    <source>
        <strain evidence="3">cv. Old Blush</strain>
    </source>
</reference>
<feature type="compositionally biased region" description="Pro residues" evidence="1">
    <location>
        <begin position="131"/>
        <end position="140"/>
    </location>
</feature>
<dbReference type="Gramene" id="PRQ35676">
    <property type="protein sequence ID" value="PRQ35676"/>
    <property type="gene ID" value="RchiOBHm_Chr5g0082561"/>
</dbReference>
<protein>
    <submittedName>
        <fullName evidence="2">Uncharacterized protein</fullName>
    </submittedName>
</protein>
<keyword evidence="3" id="KW-1185">Reference proteome</keyword>
<feature type="region of interest" description="Disordered" evidence="1">
    <location>
        <begin position="124"/>
        <end position="143"/>
    </location>
</feature>
<dbReference type="EMBL" id="PDCK01000043">
    <property type="protein sequence ID" value="PRQ35676.1"/>
    <property type="molecule type" value="Genomic_DNA"/>
</dbReference>
<organism evidence="2 3">
    <name type="scientific">Rosa chinensis</name>
    <name type="common">China rose</name>
    <dbReference type="NCBI Taxonomy" id="74649"/>
    <lineage>
        <taxon>Eukaryota</taxon>
        <taxon>Viridiplantae</taxon>
        <taxon>Streptophyta</taxon>
        <taxon>Embryophyta</taxon>
        <taxon>Tracheophyta</taxon>
        <taxon>Spermatophyta</taxon>
        <taxon>Magnoliopsida</taxon>
        <taxon>eudicotyledons</taxon>
        <taxon>Gunneridae</taxon>
        <taxon>Pentapetalae</taxon>
        <taxon>rosids</taxon>
        <taxon>fabids</taxon>
        <taxon>Rosales</taxon>
        <taxon>Rosaceae</taxon>
        <taxon>Rosoideae</taxon>
        <taxon>Rosoideae incertae sedis</taxon>
        <taxon>Rosa</taxon>
    </lineage>
</organism>
<feature type="region of interest" description="Disordered" evidence="1">
    <location>
        <begin position="1"/>
        <end position="23"/>
    </location>
</feature>
<comment type="caution">
    <text evidence="2">The sequence shown here is derived from an EMBL/GenBank/DDBJ whole genome shotgun (WGS) entry which is preliminary data.</text>
</comment>